<sequence>MIRFSSRRALRCASVATPCDGRGRSSFLQPSSRGFSAQPARLPEQCRDGSELLPPPPGFDSHSYASILQACIHSGDPISARPLHCDVVKRGACLDLFASNILLNAYVKSELLGDARTLFDGLPERNTISFVTLIQGLAQGLRFGEAVELCGRLHREGHELNPFAFTTFLKLLVSVERADMAGAVHACICKLGHDTNAFVGTALIDAYSVGGSVSCAKDVFGGIVFKDMVSWTGIISCCAENGCFEEAMGLFSQMRIVGFKPNNYTFVSVLKACLGMGTIHLGRSVHGCTLKTHYELDVHVGVGLLELYSGLADMEGARRVFEEIPKKDVVPWSFMIGRYAQISESRKAVELFCQMRRAFVLPNQFTFASLLQACATMESLQLGEQVHCNVLKVGLDSDVFVSNALMDVYSKSGRIDISVKIFEESQATNDVTYNTLIVGFAQIGEGQKALNLFSNMLDHQLTATEVTYSSALRACAGLASLEPGNQIHSLTIKTTYDKNTVVGNSLIDMYAKCGAIKEARLVFDRMHARDEVSWNSMISAYSMHGLGGEALNIFEMMNASKSRPNKLTFVGVLSACSNSGLMDQGQRYFHSMVHDYGIEPCVEHYTCMVWLWGRLGYLDKAMKLIQEMPFEPSVMVWRALLGACVIHHNVELGKLSAERVLEMEPRDEAAYVLLSNIYANERRWENVAAVRKKMKRRGIKKEPGLSWFEYQGTGHYFTVGDTSHPDMKLISGMLEWLNMKARKEGFVPNCSAILLAVEDEEKERLLWLHSERLALAFALIKMPYGNPIRIMKNLRICVDCHAAIKLISKVVPREIIIRDINRFHHFHNGACSCADYW</sequence>
<dbReference type="PANTHER" id="PTHR47926:SF520">
    <property type="entry name" value="DYW DOMAIN-CONTAINING PROTEIN"/>
    <property type="match status" value="1"/>
</dbReference>
<evidence type="ECO:0000259" key="4">
    <source>
        <dbReference type="Pfam" id="PF14432"/>
    </source>
</evidence>
<keyword evidence="2" id="KW-0677">Repeat</keyword>
<evidence type="ECO:0000313" key="6">
    <source>
        <dbReference type="Proteomes" id="UP001634007"/>
    </source>
</evidence>
<dbReference type="InterPro" id="IPR032867">
    <property type="entry name" value="DYW_dom"/>
</dbReference>
<dbReference type="AlphaFoldDB" id="A0ABD3JXX9"/>
<feature type="repeat" description="PPR" evidence="3">
    <location>
        <begin position="530"/>
        <end position="564"/>
    </location>
</feature>
<evidence type="ECO:0000256" key="2">
    <source>
        <dbReference type="ARBA" id="ARBA00022737"/>
    </source>
</evidence>
<dbReference type="Pfam" id="PF20431">
    <property type="entry name" value="E_motif"/>
    <property type="match status" value="1"/>
</dbReference>
<dbReference type="FunFam" id="1.25.40.10:FF:000366">
    <property type="entry name" value="Pentatricopeptide (PPR) repeat-containing protein"/>
    <property type="match status" value="1"/>
</dbReference>
<protein>
    <recommendedName>
        <fullName evidence="4">DYW domain-containing protein</fullName>
    </recommendedName>
</protein>
<feature type="repeat" description="PPR" evidence="3">
    <location>
        <begin position="429"/>
        <end position="463"/>
    </location>
</feature>
<dbReference type="PROSITE" id="PS51375">
    <property type="entry name" value="PPR"/>
    <property type="match status" value="6"/>
</dbReference>
<dbReference type="InterPro" id="IPR046960">
    <property type="entry name" value="PPR_At4g14850-like_plant"/>
</dbReference>
<dbReference type="Pfam" id="PF14432">
    <property type="entry name" value="DYW_deaminase"/>
    <property type="match status" value="1"/>
</dbReference>
<dbReference type="Proteomes" id="UP001634007">
    <property type="component" value="Unassembled WGS sequence"/>
</dbReference>
<dbReference type="PANTHER" id="PTHR47926">
    <property type="entry name" value="PENTATRICOPEPTIDE REPEAT-CONTAINING PROTEIN"/>
    <property type="match status" value="1"/>
</dbReference>
<evidence type="ECO:0000256" key="3">
    <source>
        <dbReference type="PROSITE-ProRule" id="PRU00708"/>
    </source>
</evidence>
<dbReference type="FunFam" id="1.25.40.10:FF:000471">
    <property type="entry name" value="Putative pentatricopeptide repeat-containing protein, mitochondrial"/>
    <property type="match status" value="1"/>
</dbReference>
<dbReference type="EMBL" id="JBJKBG010000007">
    <property type="protein sequence ID" value="KAL3731109.1"/>
    <property type="molecule type" value="Genomic_DNA"/>
</dbReference>
<dbReference type="FunFam" id="1.25.40.10:FF:000196">
    <property type="entry name" value="Pentatricopeptide repeat-containing protein At4g14850"/>
    <property type="match status" value="1"/>
</dbReference>
<feature type="repeat" description="PPR" evidence="3">
    <location>
        <begin position="499"/>
        <end position="529"/>
    </location>
</feature>
<evidence type="ECO:0000256" key="1">
    <source>
        <dbReference type="ARBA" id="ARBA00006643"/>
    </source>
</evidence>
<keyword evidence="6" id="KW-1185">Reference proteome</keyword>
<feature type="repeat" description="PPR" evidence="3">
    <location>
        <begin position="227"/>
        <end position="261"/>
    </location>
</feature>
<gene>
    <name evidence="5" type="ORF">ACJRO7_028046</name>
</gene>
<dbReference type="Pfam" id="PF01535">
    <property type="entry name" value="PPR"/>
    <property type="match status" value="5"/>
</dbReference>
<comment type="similarity">
    <text evidence="1">Belongs to the PPR family. PCMP-H subfamily.</text>
</comment>
<dbReference type="InterPro" id="IPR002885">
    <property type="entry name" value="PPR_rpt"/>
</dbReference>
<organism evidence="5 6">
    <name type="scientific">Eucalyptus globulus</name>
    <name type="common">Tasmanian blue gum</name>
    <dbReference type="NCBI Taxonomy" id="34317"/>
    <lineage>
        <taxon>Eukaryota</taxon>
        <taxon>Viridiplantae</taxon>
        <taxon>Streptophyta</taxon>
        <taxon>Embryophyta</taxon>
        <taxon>Tracheophyta</taxon>
        <taxon>Spermatophyta</taxon>
        <taxon>Magnoliopsida</taxon>
        <taxon>eudicotyledons</taxon>
        <taxon>Gunneridae</taxon>
        <taxon>Pentapetalae</taxon>
        <taxon>rosids</taxon>
        <taxon>malvids</taxon>
        <taxon>Myrtales</taxon>
        <taxon>Myrtaceae</taxon>
        <taxon>Myrtoideae</taxon>
        <taxon>Eucalypteae</taxon>
        <taxon>Eucalyptus</taxon>
    </lineage>
</organism>
<dbReference type="FunFam" id="1.25.40.10:FF:000201">
    <property type="entry name" value="Pentatricopeptide repeat-containing protein mitochondrial"/>
    <property type="match status" value="1"/>
</dbReference>
<dbReference type="FunFam" id="1.25.40.10:FF:000397">
    <property type="entry name" value="Pentatricopeptide repeat-containing protein At2g40720"/>
    <property type="match status" value="1"/>
</dbReference>
<feature type="domain" description="DYW" evidence="4">
    <location>
        <begin position="745"/>
        <end position="837"/>
    </location>
</feature>
<feature type="repeat" description="PPR" evidence="3">
    <location>
        <begin position="328"/>
        <end position="362"/>
    </location>
</feature>
<dbReference type="Pfam" id="PF13041">
    <property type="entry name" value="PPR_2"/>
    <property type="match status" value="4"/>
</dbReference>
<dbReference type="InterPro" id="IPR011990">
    <property type="entry name" value="TPR-like_helical_dom_sf"/>
</dbReference>
<dbReference type="Gene3D" id="1.25.40.10">
    <property type="entry name" value="Tetratricopeptide repeat domain"/>
    <property type="match status" value="5"/>
</dbReference>
<comment type="caution">
    <text evidence="5">The sequence shown here is derived from an EMBL/GenBank/DDBJ whole genome shotgun (WGS) entry which is preliminary data.</text>
</comment>
<dbReference type="InterPro" id="IPR046848">
    <property type="entry name" value="E_motif"/>
</dbReference>
<accession>A0ABD3JXX9</accession>
<dbReference type="FunFam" id="1.25.40.10:FF:000031">
    <property type="entry name" value="Pentatricopeptide repeat-containing protein mitochondrial"/>
    <property type="match status" value="1"/>
</dbReference>
<evidence type="ECO:0000313" key="5">
    <source>
        <dbReference type="EMBL" id="KAL3731109.1"/>
    </source>
</evidence>
<name>A0ABD3JXX9_EUCGL</name>
<feature type="repeat" description="PPR" evidence="3">
    <location>
        <begin position="667"/>
        <end position="701"/>
    </location>
</feature>
<proteinExistence type="inferred from homology"/>
<reference evidence="5 6" key="1">
    <citation type="submission" date="2024-11" db="EMBL/GenBank/DDBJ databases">
        <title>Chromosome-level genome assembly of Eucalyptus globulus Labill. provides insights into its genome evolution.</title>
        <authorList>
            <person name="Li X."/>
        </authorList>
    </citation>
    <scope>NUCLEOTIDE SEQUENCE [LARGE SCALE GENOMIC DNA]</scope>
    <source>
        <strain evidence="5">CL2024</strain>
        <tissue evidence="5">Fresh tender leaves</tissue>
    </source>
</reference>
<dbReference type="NCBIfam" id="TIGR00756">
    <property type="entry name" value="PPR"/>
    <property type="match status" value="3"/>
</dbReference>